<evidence type="ECO:0000256" key="2">
    <source>
        <dbReference type="SAM" id="MobiDB-lite"/>
    </source>
</evidence>
<evidence type="ECO:0000256" key="1">
    <source>
        <dbReference type="SAM" id="Coils"/>
    </source>
</evidence>
<feature type="coiled-coil region" evidence="1">
    <location>
        <begin position="222"/>
        <end position="249"/>
    </location>
</feature>
<dbReference type="AlphaFoldDB" id="U4LGF1"/>
<evidence type="ECO:0000313" key="3">
    <source>
        <dbReference type="EMBL" id="CCX15145.1"/>
    </source>
</evidence>
<feature type="region of interest" description="Disordered" evidence="2">
    <location>
        <begin position="1"/>
        <end position="83"/>
    </location>
</feature>
<proteinExistence type="predicted"/>
<feature type="region of interest" description="Disordered" evidence="2">
    <location>
        <begin position="105"/>
        <end position="127"/>
    </location>
</feature>
<name>U4LGF1_PYROM</name>
<dbReference type="EMBL" id="HF936136">
    <property type="protein sequence ID" value="CCX15145.1"/>
    <property type="molecule type" value="Genomic_DNA"/>
</dbReference>
<feature type="compositionally biased region" description="Basic residues" evidence="2">
    <location>
        <begin position="306"/>
        <end position="318"/>
    </location>
</feature>
<protein>
    <submittedName>
        <fullName evidence="3">Uncharacterized protein</fullName>
    </submittedName>
</protein>
<gene>
    <name evidence="3" type="ORF">PCON_01420</name>
</gene>
<reference evidence="3 4" key="1">
    <citation type="journal article" date="2013" name="PLoS Genet.">
        <title>The genome and development-dependent transcriptomes of Pyronema confluens: a window into fungal evolution.</title>
        <authorList>
            <person name="Traeger S."/>
            <person name="Altegoer F."/>
            <person name="Freitag M."/>
            <person name="Gabaldon T."/>
            <person name="Kempken F."/>
            <person name="Kumar A."/>
            <person name="Marcet-Houben M."/>
            <person name="Poggeler S."/>
            <person name="Stajich J.E."/>
            <person name="Nowrousian M."/>
        </authorList>
    </citation>
    <scope>NUCLEOTIDE SEQUENCE [LARGE SCALE GENOMIC DNA]</scope>
    <source>
        <strain evidence="4">CBS 100304</strain>
        <tissue evidence="3">Vegetative mycelium</tissue>
    </source>
</reference>
<dbReference type="OrthoDB" id="5392262at2759"/>
<feature type="compositionally biased region" description="Polar residues" evidence="2">
    <location>
        <begin position="1"/>
        <end position="13"/>
    </location>
</feature>
<keyword evidence="4" id="KW-1185">Reference proteome</keyword>
<accession>U4LGF1</accession>
<dbReference type="Proteomes" id="UP000018144">
    <property type="component" value="Unassembled WGS sequence"/>
</dbReference>
<feature type="compositionally biased region" description="Low complexity" evidence="2">
    <location>
        <begin position="113"/>
        <end position="122"/>
    </location>
</feature>
<organism evidence="3 4">
    <name type="scientific">Pyronema omphalodes (strain CBS 100304)</name>
    <name type="common">Pyronema confluens</name>
    <dbReference type="NCBI Taxonomy" id="1076935"/>
    <lineage>
        <taxon>Eukaryota</taxon>
        <taxon>Fungi</taxon>
        <taxon>Dikarya</taxon>
        <taxon>Ascomycota</taxon>
        <taxon>Pezizomycotina</taxon>
        <taxon>Pezizomycetes</taxon>
        <taxon>Pezizales</taxon>
        <taxon>Pyronemataceae</taxon>
        <taxon>Pyronema</taxon>
    </lineage>
</organism>
<evidence type="ECO:0000313" key="4">
    <source>
        <dbReference type="Proteomes" id="UP000018144"/>
    </source>
</evidence>
<sequence length="420" mass="45665">MQSANRSNSQEFNNYVVIDSSESSLSPAPAPRDSDDLPTSDRRPLLRTPKRPAPAAPTSVEQSAKRRAGNPSSTSKTLMNAPLQTRKGLVAERCNMGVLTSAGLVQPTRANGSPSSSSASAPVPTTRLKVARKTAKSVGSFPKLPEVRREPAPRTTAVRAMASYEVVCISSTDDSGSSEEMDESDDSEDLETVMLDSILSVDLDAPSPAPVEQSAPESPPAIATLEDEIRKLKARNIELEKRYASLLSMMVEMDEKIKRDPELQSALAAPKRSRIPLPHGHDPPRMPSPVPIAAAPGYKPRETSTHRKRQPGQQRRGRTPTIHGGERHTPVFKGWEVRMEDGCELRIGNNGEPIVPDKPLVLTSMVPKTVEEFLGIPEDMIPCLKDGQLAFKSAAINQRTGLPDRKAAVYKVHKASDFRP</sequence>
<feature type="region of interest" description="Disordered" evidence="2">
    <location>
        <begin position="267"/>
        <end position="328"/>
    </location>
</feature>
<keyword evidence="1" id="KW-0175">Coiled coil</keyword>
<feature type="compositionally biased region" description="Basic and acidic residues" evidence="2">
    <location>
        <begin position="32"/>
        <end position="44"/>
    </location>
</feature>